<dbReference type="AlphaFoldDB" id="M5EVS0"/>
<dbReference type="OrthoDB" id="8100961at2"/>
<dbReference type="NCBIfam" id="NF033521">
    <property type="entry name" value="lasso_leader_L3"/>
    <property type="match status" value="1"/>
</dbReference>
<dbReference type="Proteomes" id="UP000012062">
    <property type="component" value="Unassembled WGS sequence"/>
</dbReference>
<evidence type="ECO:0000313" key="1">
    <source>
        <dbReference type="EMBL" id="CCV08105.1"/>
    </source>
</evidence>
<gene>
    <name evidence="1" type="ORF">MESS2_730001</name>
</gene>
<dbReference type="EMBL" id="CAUM01000143">
    <property type="protein sequence ID" value="CCV08105.1"/>
    <property type="molecule type" value="Genomic_DNA"/>
</dbReference>
<organism evidence="1 2">
    <name type="scientific">Mesorhizobium metallidurans STM 2683</name>
    <dbReference type="NCBI Taxonomy" id="1297569"/>
    <lineage>
        <taxon>Bacteria</taxon>
        <taxon>Pseudomonadati</taxon>
        <taxon>Pseudomonadota</taxon>
        <taxon>Alphaproteobacteria</taxon>
        <taxon>Hyphomicrobiales</taxon>
        <taxon>Phyllobacteriaceae</taxon>
        <taxon>Mesorhizobium</taxon>
    </lineage>
</organism>
<reference evidence="1 2" key="1">
    <citation type="submission" date="2013-02" db="EMBL/GenBank/DDBJ databases">
        <authorList>
            <person name="Genoscope - CEA"/>
        </authorList>
    </citation>
    <scope>NUCLEOTIDE SEQUENCE [LARGE SCALE GENOMIC DNA]</scope>
    <source>
        <strain evidence="1 2">STM 2683</strain>
    </source>
</reference>
<accession>M5EVS0</accession>
<evidence type="ECO:0008006" key="3">
    <source>
        <dbReference type="Google" id="ProtNLM"/>
    </source>
</evidence>
<sequence>MKKIYEKPTLVKKGRLSAITAGNGASGPVNGAGAGT</sequence>
<comment type="caution">
    <text evidence="1">The sequence shown here is derived from an EMBL/GenBank/DDBJ whole genome shotgun (WGS) entry which is preliminary data.</text>
</comment>
<protein>
    <recommendedName>
        <fullName evidence="3">RiPP</fullName>
    </recommendedName>
</protein>
<name>M5EVS0_9HYPH</name>
<proteinExistence type="predicted"/>
<dbReference type="RefSeq" id="WP_008876981.1">
    <property type="nucleotide sequence ID" value="NZ_CAUM01000143.1"/>
</dbReference>
<keyword evidence="2" id="KW-1185">Reference proteome</keyword>
<evidence type="ECO:0000313" key="2">
    <source>
        <dbReference type="Proteomes" id="UP000012062"/>
    </source>
</evidence>